<dbReference type="GO" id="GO:0070626">
    <property type="term" value="F:(S)-2-(5-amino-1-(5-phospho-D-ribosyl)imidazole-4-carboxamido) succinate lyase (fumarate-forming) activity"/>
    <property type="evidence" value="ECO:0007669"/>
    <property type="project" value="TreeGrafter"/>
</dbReference>
<evidence type="ECO:0000256" key="7">
    <source>
        <dbReference type="ARBA" id="ARBA00023239"/>
    </source>
</evidence>
<dbReference type="Proteomes" id="UP001205919">
    <property type="component" value="Unassembled WGS sequence"/>
</dbReference>
<dbReference type="Gene3D" id="1.10.40.30">
    <property type="entry name" value="Fumarase/aspartase (C-terminal domain)"/>
    <property type="match status" value="1"/>
</dbReference>
<accession>A0AAW5K0J2</accession>
<dbReference type="InterPro" id="IPR019468">
    <property type="entry name" value="AdenyloSucc_lyase_C"/>
</dbReference>
<dbReference type="InterPro" id="IPR004769">
    <property type="entry name" value="Pur_lyase"/>
</dbReference>
<dbReference type="RefSeq" id="WP_256181515.1">
    <property type="nucleotide sequence ID" value="NZ_DBFBHA010000088.1"/>
</dbReference>
<dbReference type="InterPro" id="IPR020557">
    <property type="entry name" value="Fumarate_lyase_CS"/>
</dbReference>
<dbReference type="EC" id="4.3.2.2" evidence="4 11"/>
<gene>
    <name evidence="14" type="primary">purB</name>
    <name evidence="14" type="ORF">NE630_03470</name>
</gene>
<dbReference type="PANTHER" id="PTHR43172">
    <property type="entry name" value="ADENYLOSUCCINATE LYASE"/>
    <property type="match status" value="1"/>
</dbReference>
<dbReference type="SUPFAM" id="SSF48557">
    <property type="entry name" value="L-aspartase-like"/>
    <property type="match status" value="1"/>
</dbReference>
<comment type="catalytic activity">
    <reaction evidence="8">
        <text>(2S)-2-[5-amino-1-(5-phospho-beta-D-ribosyl)imidazole-4-carboxamido]succinate = 5-amino-1-(5-phospho-beta-D-ribosyl)imidazole-4-carboxamide + fumarate</text>
        <dbReference type="Rhea" id="RHEA:23920"/>
        <dbReference type="ChEBI" id="CHEBI:29806"/>
        <dbReference type="ChEBI" id="CHEBI:58443"/>
        <dbReference type="ChEBI" id="CHEBI:58475"/>
        <dbReference type="EC" id="4.3.2.2"/>
    </reaction>
    <physiologicalReaction direction="left-to-right" evidence="8">
        <dbReference type="Rhea" id="RHEA:23921"/>
    </physiologicalReaction>
</comment>
<evidence type="ECO:0000256" key="9">
    <source>
        <dbReference type="ARBA" id="ARBA00030717"/>
    </source>
</evidence>
<dbReference type="CDD" id="cd01360">
    <property type="entry name" value="Adenylsuccinate_lyase_1"/>
    <property type="match status" value="1"/>
</dbReference>
<evidence type="ECO:0000313" key="14">
    <source>
        <dbReference type="EMBL" id="MCQ4813482.1"/>
    </source>
</evidence>
<comment type="pathway">
    <text evidence="2 12">Purine metabolism; AMP biosynthesis via de novo pathway; AMP from IMP: step 2/2.</text>
</comment>
<dbReference type="InterPro" id="IPR024083">
    <property type="entry name" value="Fumarase/histidase_N"/>
</dbReference>
<comment type="catalytic activity">
    <reaction evidence="10">
        <text>N(6)-(1,2-dicarboxyethyl)-AMP = fumarate + AMP</text>
        <dbReference type="Rhea" id="RHEA:16853"/>
        <dbReference type="ChEBI" id="CHEBI:29806"/>
        <dbReference type="ChEBI" id="CHEBI:57567"/>
        <dbReference type="ChEBI" id="CHEBI:456215"/>
        <dbReference type="EC" id="4.3.2.2"/>
    </reaction>
    <physiologicalReaction direction="left-to-right" evidence="10">
        <dbReference type="Rhea" id="RHEA:16854"/>
    </physiologicalReaction>
</comment>
<dbReference type="GO" id="GO:0005829">
    <property type="term" value="C:cytosol"/>
    <property type="evidence" value="ECO:0007669"/>
    <property type="project" value="TreeGrafter"/>
</dbReference>
<comment type="caution">
    <text evidence="14">The sequence shown here is derived from an EMBL/GenBank/DDBJ whole genome shotgun (WGS) entry which is preliminary data.</text>
</comment>
<keyword evidence="6 12" id="KW-0658">Purine biosynthesis</keyword>
<dbReference type="InterPro" id="IPR022761">
    <property type="entry name" value="Fumarate_lyase_N"/>
</dbReference>
<sequence>MISRYETQEIKKIWTDENRFGRWLDVELAATRAWNEAGVVPDEDFRNIKEKAGFNVARIREIEEVTQHDVIAFVSSVAETIGESGRFVHLGLTSSDVIDTASSLLLGESMDVVIGELKKLHGILGEKAVEYKLTPCPGRTHGIHAEPTTFGLKLLNHYAELGRDIERLTETKKEMMVGKLSGAVGTYANCPPSIEARVCELLGLGIDPVSTQVIQRDRHARIITDLAIFGGTLERLALEVRHLQRTEVLEALEPFKKGQKGSSAMPHKKNPILCERVCGMSRLLRGFAVPALEDIALWHERDISHSSVERVMWPDAFHLAHYMTKIMIKVMSGLVVNADKMMEDIDITKGLLFSGRVLITLVEKEGVSREDAYAIAQSNAMRCWNEKVPLLELLKSDPRITKMTHSELESLFDLGYYLKHIDEVFSRFPELAAAVPSK</sequence>
<dbReference type="PRINTS" id="PR00145">
    <property type="entry name" value="ARGSUCLYASE"/>
</dbReference>
<evidence type="ECO:0000256" key="12">
    <source>
        <dbReference type="RuleBase" id="RU361172"/>
    </source>
</evidence>
<proteinExistence type="inferred from homology"/>
<evidence type="ECO:0000256" key="3">
    <source>
        <dbReference type="ARBA" id="ARBA00008273"/>
    </source>
</evidence>
<comment type="similarity">
    <text evidence="3 12">Belongs to the lyase 1 family. Adenylosuccinate lyase subfamily.</text>
</comment>
<dbReference type="Pfam" id="PF10397">
    <property type="entry name" value="ADSL_C"/>
    <property type="match status" value="1"/>
</dbReference>
<organism evidence="14 15">
    <name type="scientific">Cloacibacillus evryensis</name>
    <dbReference type="NCBI Taxonomy" id="508460"/>
    <lineage>
        <taxon>Bacteria</taxon>
        <taxon>Thermotogati</taxon>
        <taxon>Synergistota</taxon>
        <taxon>Synergistia</taxon>
        <taxon>Synergistales</taxon>
        <taxon>Synergistaceae</taxon>
        <taxon>Cloacibacillus</taxon>
    </lineage>
</organism>
<name>A0AAW5K0J2_9BACT</name>
<dbReference type="EMBL" id="JANFYT010000005">
    <property type="protein sequence ID" value="MCQ4813482.1"/>
    <property type="molecule type" value="Genomic_DNA"/>
</dbReference>
<evidence type="ECO:0000256" key="5">
    <source>
        <dbReference type="ARBA" id="ARBA00017058"/>
    </source>
</evidence>
<evidence type="ECO:0000259" key="13">
    <source>
        <dbReference type="SMART" id="SM00998"/>
    </source>
</evidence>
<dbReference type="Gene3D" id="1.20.200.10">
    <property type="entry name" value="Fumarase/aspartase (Central domain)"/>
    <property type="match status" value="1"/>
</dbReference>
<evidence type="ECO:0000313" key="15">
    <source>
        <dbReference type="Proteomes" id="UP001205919"/>
    </source>
</evidence>
<evidence type="ECO:0000256" key="4">
    <source>
        <dbReference type="ARBA" id="ARBA00012339"/>
    </source>
</evidence>
<dbReference type="GO" id="GO:0004018">
    <property type="term" value="F:N6-(1,2-dicarboxyethyl)AMP AMP-lyase (fumarate-forming) activity"/>
    <property type="evidence" value="ECO:0007669"/>
    <property type="project" value="UniProtKB-UniRule"/>
</dbReference>
<keyword evidence="15" id="KW-1185">Reference proteome</keyword>
<keyword evidence="7 12" id="KW-0456">Lyase</keyword>
<dbReference type="GO" id="GO:0044208">
    <property type="term" value="P:'de novo' AMP biosynthetic process"/>
    <property type="evidence" value="ECO:0007669"/>
    <property type="project" value="TreeGrafter"/>
</dbReference>
<dbReference type="PROSITE" id="PS00163">
    <property type="entry name" value="FUMARATE_LYASES"/>
    <property type="match status" value="1"/>
</dbReference>
<dbReference type="SMART" id="SM00998">
    <property type="entry name" value="ADSL_C"/>
    <property type="match status" value="1"/>
</dbReference>
<dbReference type="FunFam" id="1.20.200.10:FF:000008">
    <property type="entry name" value="Adenylosuccinate lyase"/>
    <property type="match status" value="1"/>
</dbReference>
<evidence type="ECO:0000256" key="1">
    <source>
        <dbReference type="ARBA" id="ARBA00004706"/>
    </source>
</evidence>
<dbReference type="PANTHER" id="PTHR43172:SF1">
    <property type="entry name" value="ADENYLOSUCCINATE LYASE"/>
    <property type="match status" value="1"/>
</dbReference>
<dbReference type="PRINTS" id="PR00149">
    <property type="entry name" value="FUMRATELYASE"/>
</dbReference>
<dbReference type="NCBIfam" id="TIGR00928">
    <property type="entry name" value="purB"/>
    <property type="match status" value="1"/>
</dbReference>
<evidence type="ECO:0000256" key="8">
    <source>
        <dbReference type="ARBA" id="ARBA00024477"/>
    </source>
</evidence>
<dbReference type="AlphaFoldDB" id="A0AAW5K0J2"/>
<reference evidence="14 15" key="1">
    <citation type="submission" date="2022-06" db="EMBL/GenBank/DDBJ databases">
        <title>Isolation of gut microbiota from human fecal samples.</title>
        <authorList>
            <person name="Pamer E.G."/>
            <person name="Barat B."/>
            <person name="Waligurski E."/>
            <person name="Medina S."/>
            <person name="Paddock L."/>
            <person name="Mostad J."/>
        </authorList>
    </citation>
    <scope>NUCLEOTIDE SEQUENCE [LARGE SCALE GENOMIC DNA]</scope>
    <source>
        <strain evidence="14 15">DFI.9.90</strain>
    </source>
</reference>
<evidence type="ECO:0000256" key="2">
    <source>
        <dbReference type="ARBA" id="ARBA00004734"/>
    </source>
</evidence>
<dbReference type="InterPro" id="IPR008948">
    <property type="entry name" value="L-Aspartase-like"/>
</dbReference>
<dbReference type="Gene3D" id="1.10.275.10">
    <property type="entry name" value="Fumarase/aspartase (N-terminal domain)"/>
    <property type="match status" value="1"/>
</dbReference>
<evidence type="ECO:0000256" key="10">
    <source>
        <dbReference type="ARBA" id="ARBA00049115"/>
    </source>
</evidence>
<dbReference type="FunFam" id="1.10.40.30:FF:000007">
    <property type="entry name" value="Adenylosuccinate lyase"/>
    <property type="match status" value="1"/>
</dbReference>
<comment type="pathway">
    <text evidence="1 12">Purine metabolism; IMP biosynthesis via de novo pathway; 5-amino-1-(5-phospho-D-ribosyl)imidazole-4-carboxamide from 5-amino-1-(5-phospho-D-ribosyl)imidazole-4-carboxylate: step 2/2.</text>
</comment>
<dbReference type="Pfam" id="PF00206">
    <property type="entry name" value="Lyase_1"/>
    <property type="match status" value="1"/>
</dbReference>
<evidence type="ECO:0000256" key="6">
    <source>
        <dbReference type="ARBA" id="ARBA00022755"/>
    </source>
</evidence>
<protein>
    <recommendedName>
        <fullName evidence="5 11">Adenylosuccinate lyase</fullName>
        <shortName evidence="12">ASL</shortName>
        <ecNumber evidence="4 11">4.3.2.2</ecNumber>
    </recommendedName>
    <alternativeName>
        <fullName evidence="9 12">Adenylosuccinase</fullName>
    </alternativeName>
</protein>
<evidence type="ECO:0000256" key="11">
    <source>
        <dbReference type="NCBIfam" id="TIGR00928"/>
    </source>
</evidence>
<dbReference type="InterPro" id="IPR000362">
    <property type="entry name" value="Fumarate_lyase_fam"/>
</dbReference>
<feature type="domain" description="Adenylosuccinate lyase C-terminal" evidence="13">
    <location>
        <begin position="349"/>
        <end position="429"/>
    </location>
</feature>